<feature type="domain" description="AMP-dependent synthetase/ligase" evidence="2">
    <location>
        <begin position="44"/>
        <end position="451"/>
    </location>
</feature>
<dbReference type="Pfam" id="PF13193">
    <property type="entry name" value="AMP-binding_C"/>
    <property type="match status" value="1"/>
</dbReference>
<reference evidence="4 5" key="1">
    <citation type="submission" date="2024-06" db="EMBL/GenBank/DDBJ databases">
        <title>The Natural Products Discovery Center: Release of the First 8490 Sequenced Strains for Exploring Actinobacteria Biosynthetic Diversity.</title>
        <authorList>
            <person name="Kalkreuter E."/>
            <person name="Kautsar S.A."/>
            <person name="Yang D."/>
            <person name="Bader C.D."/>
            <person name="Teijaro C.N."/>
            <person name="Fluegel L."/>
            <person name="Davis C.M."/>
            <person name="Simpson J.R."/>
            <person name="Lauterbach L."/>
            <person name="Steele A.D."/>
            <person name="Gui C."/>
            <person name="Meng S."/>
            <person name="Li G."/>
            <person name="Viehrig K."/>
            <person name="Ye F."/>
            <person name="Su P."/>
            <person name="Kiefer A.F."/>
            <person name="Nichols A."/>
            <person name="Cepeda A.J."/>
            <person name="Yan W."/>
            <person name="Fan B."/>
            <person name="Jiang Y."/>
            <person name="Adhikari A."/>
            <person name="Zheng C.-J."/>
            <person name="Schuster L."/>
            <person name="Cowan T.M."/>
            <person name="Smanski M.J."/>
            <person name="Chevrette M.G."/>
            <person name="De Carvalho L.P.S."/>
            <person name="Shen B."/>
        </authorList>
    </citation>
    <scope>NUCLEOTIDE SEQUENCE [LARGE SCALE GENOMIC DNA]</scope>
    <source>
        <strain evidence="4 5">NPDC006337</strain>
    </source>
</reference>
<name>A0ABV2W306_9ACTN</name>
<keyword evidence="5" id="KW-1185">Reference proteome</keyword>
<dbReference type="SUPFAM" id="SSF56801">
    <property type="entry name" value="Acetyl-CoA synthetase-like"/>
    <property type="match status" value="1"/>
</dbReference>
<dbReference type="Pfam" id="PF00501">
    <property type="entry name" value="AMP-binding"/>
    <property type="match status" value="1"/>
</dbReference>
<dbReference type="Proteomes" id="UP001550378">
    <property type="component" value="Unassembled WGS sequence"/>
</dbReference>
<sequence length="607" mass="61427">MTGAAVAPGVTGATAAAGSPAAGSPAAESPAAGSPATLIHEAVERHAALTPDAVALVDGDLRIGYAELDAAADAWAAELLARGAGPGVFVPVVLAPSATLVAALLGVLKTGAAYAALDPGWPAGRLRAVTAVLAPRVTVAAEDAGGAPDGVPRCAPAPRGLLPGTTSRAPSRVPVDVPPHLLGGAAHEAPPHLPAAARAPHGTPYEVPFDAVSEGPSGDPAGGRGAGPRGPRPPVDGACPATVFFTSGTTGRPKAVVSGHRATLSLLGGGFAPFTSTGTGPPVMPQAAPVSWDGFTLETWGPLVNGGTSVLLGGGYLMPGTLRGLVEREGVDTVWLTASLFHLFVDEDPGCFEGMRHVLTGGERLSVPRVRAFLDRHPSVVLTNGYGPVETCVFSTARRVRRSDCDVPSGIPVGAPVPGRRVHVLDGDRPAAPGATGEICVSGDGIALGYLGDPDLTARAFPTVAADGVPTRMYRTGDLGFQDADGVVHFTGRADRQVKVRGHRVEPEEVEAVVRTLPGVADCAVVPVPGANGGYERLALFYTRATAGGPPLPRTVRRELAARLPRHLVPDLVRAAEELPLTANGKLDRSALLRTLGPLGGGTEAGA</sequence>
<feature type="region of interest" description="Disordered" evidence="1">
    <location>
        <begin position="150"/>
        <end position="235"/>
    </location>
</feature>
<evidence type="ECO:0000313" key="4">
    <source>
        <dbReference type="EMBL" id="MEU0707922.1"/>
    </source>
</evidence>
<evidence type="ECO:0000259" key="3">
    <source>
        <dbReference type="Pfam" id="PF13193"/>
    </source>
</evidence>
<evidence type="ECO:0000313" key="5">
    <source>
        <dbReference type="Proteomes" id="UP001550378"/>
    </source>
</evidence>
<evidence type="ECO:0000259" key="2">
    <source>
        <dbReference type="Pfam" id="PF00501"/>
    </source>
</evidence>
<accession>A0ABV2W306</accession>
<comment type="caution">
    <text evidence="4">The sequence shown here is derived from an EMBL/GenBank/DDBJ whole genome shotgun (WGS) entry which is preliminary data.</text>
</comment>
<dbReference type="PANTHER" id="PTHR45527:SF1">
    <property type="entry name" value="FATTY ACID SYNTHASE"/>
    <property type="match status" value="1"/>
</dbReference>
<feature type="compositionally biased region" description="Low complexity" evidence="1">
    <location>
        <begin position="183"/>
        <end position="202"/>
    </location>
</feature>
<dbReference type="EMBL" id="JBEXZR010000007">
    <property type="protein sequence ID" value="MEU0707922.1"/>
    <property type="molecule type" value="Genomic_DNA"/>
</dbReference>
<dbReference type="InterPro" id="IPR025110">
    <property type="entry name" value="AMP-bd_C"/>
</dbReference>
<dbReference type="Gene3D" id="3.30.300.30">
    <property type="match status" value="1"/>
</dbReference>
<feature type="domain" description="AMP-binding enzyme C-terminal" evidence="3">
    <location>
        <begin position="509"/>
        <end position="586"/>
    </location>
</feature>
<protein>
    <submittedName>
        <fullName evidence="4">AMP-binding protein</fullName>
    </submittedName>
</protein>
<dbReference type="RefSeq" id="WP_359656279.1">
    <property type="nucleotide sequence ID" value="NZ_JBEXZP010000123.1"/>
</dbReference>
<dbReference type="PANTHER" id="PTHR45527">
    <property type="entry name" value="NONRIBOSOMAL PEPTIDE SYNTHETASE"/>
    <property type="match status" value="1"/>
</dbReference>
<proteinExistence type="predicted"/>
<evidence type="ECO:0000256" key="1">
    <source>
        <dbReference type="SAM" id="MobiDB-lite"/>
    </source>
</evidence>
<organism evidence="4 5">
    <name type="scientific">Streptomyces lavendulocolor</name>
    <dbReference type="NCBI Taxonomy" id="67316"/>
    <lineage>
        <taxon>Bacteria</taxon>
        <taxon>Bacillati</taxon>
        <taxon>Actinomycetota</taxon>
        <taxon>Actinomycetes</taxon>
        <taxon>Kitasatosporales</taxon>
        <taxon>Streptomycetaceae</taxon>
        <taxon>Streptomyces</taxon>
    </lineage>
</organism>
<dbReference type="InterPro" id="IPR042099">
    <property type="entry name" value="ANL_N_sf"/>
</dbReference>
<dbReference type="Gene3D" id="3.40.50.12780">
    <property type="entry name" value="N-terminal domain of ligase-like"/>
    <property type="match status" value="1"/>
</dbReference>
<dbReference type="InterPro" id="IPR045851">
    <property type="entry name" value="AMP-bd_C_sf"/>
</dbReference>
<dbReference type="InterPro" id="IPR000873">
    <property type="entry name" value="AMP-dep_synth/lig_dom"/>
</dbReference>
<dbReference type="InterPro" id="IPR020845">
    <property type="entry name" value="AMP-binding_CS"/>
</dbReference>
<gene>
    <name evidence="4" type="ORF">ABZ508_11185</name>
</gene>
<dbReference type="PROSITE" id="PS00455">
    <property type="entry name" value="AMP_BINDING"/>
    <property type="match status" value="1"/>
</dbReference>